<dbReference type="PANTHER" id="PTHR12276:SF45">
    <property type="entry name" value="CLATHRIN INTERACTOR 1"/>
    <property type="match status" value="1"/>
</dbReference>
<accession>A0A816X125</accession>
<dbReference type="InterPro" id="IPR008942">
    <property type="entry name" value="ENTH_VHS"/>
</dbReference>
<dbReference type="GO" id="GO:0006897">
    <property type="term" value="P:endocytosis"/>
    <property type="evidence" value="ECO:0007669"/>
    <property type="project" value="TreeGrafter"/>
</dbReference>
<evidence type="ECO:0000313" key="3">
    <source>
        <dbReference type="EMBL" id="CAF2140515.1"/>
    </source>
</evidence>
<protein>
    <recommendedName>
        <fullName evidence="2">ENTH domain-containing protein</fullName>
    </recommendedName>
</protein>
<dbReference type="FunFam" id="1.25.40.90:FF:000006">
    <property type="entry name" value="Clathrin interactor 1"/>
    <property type="match status" value="1"/>
</dbReference>
<dbReference type="Proteomes" id="UP000663856">
    <property type="component" value="Unassembled WGS sequence"/>
</dbReference>
<dbReference type="Gene3D" id="1.25.40.90">
    <property type="match status" value="1"/>
</dbReference>
<dbReference type="GO" id="GO:0005543">
    <property type="term" value="F:phospholipid binding"/>
    <property type="evidence" value="ECO:0007669"/>
    <property type="project" value="TreeGrafter"/>
</dbReference>
<dbReference type="GO" id="GO:0030276">
    <property type="term" value="F:clathrin binding"/>
    <property type="evidence" value="ECO:0007669"/>
    <property type="project" value="TreeGrafter"/>
</dbReference>
<dbReference type="Pfam" id="PF01417">
    <property type="entry name" value="ENTH"/>
    <property type="match status" value="1"/>
</dbReference>
<evidence type="ECO:0000256" key="1">
    <source>
        <dbReference type="SAM" id="MobiDB-lite"/>
    </source>
</evidence>
<comment type="caution">
    <text evidence="3">The sequence shown here is derived from an EMBL/GenBank/DDBJ whole genome shotgun (WGS) entry which is preliminary data.</text>
</comment>
<feature type="compositionally biased region" description="Basic and acidic residues" evidence="1">
    <location>
        <begin position="179"/>
        <end position="198"/>
    </location>
</feature>
<proteinExistence type="predicted"/>
<gene>
    <name evidence="3" type="ORF">WKI299_LOCUS28292</name>
</gene>
<dbReference type="EMBL" id="CAJNRF010012342">
    <property type="protein sequence ID" value="CAF2140515.1"/>
    <property type="molecule type" value="Genomic_DNA"/>
</dbReference>
<dbReference type="InterPro" id="IPR013809">
    <property type="entry name" value="ENTH"/>
</dbReference>
<reference evidence="3" key="1">
    <citation type="submission" date="2021-02" db="EMBL/GenBank/DDBJ databases">
        <authorList>
            <person name="Nowell W R."/>
        </authorList>
    </citation>
    <scope>NUCLEOTIDE SEQUENCE</scope>
</reference>
<dbReference type="GO" id="GO:0030125">
    <property type="term" value="C:clathrin vesicle coat"/>
    <property type="evidence" value="ECO:0007669"/>
    <property type="project" value="TreeGrafter"/>
</dbReference>
<dbReference type="PANTHER" id="PTHR12276">
    <property type="entry name" value="EPSIN/ENT-RELATED"/>
    <property type="match status" value="1"/>
</dbReference>
<dbReference type="AlphaFoldDB" id="A0A816X125"/>
<feature type="domain" description="ENTH" evidence="2">
    <location>
        <begin position="28"/>
        <end position="161"/>
    </location>
</feature>
<evidence type="ECO:0000313" key="4">
    <source>
        <dbReference type="Proteomes" id="UP000663856"/>
    </source>
</evidence>
<dbReference type="SMART" id="SM00273">
    <property type="entry name" value="ENTH"/>
    <property type="match status" value="1"/>
</dbReference>
<dbReference type="GO" id="GO:0005768">
    <property type="term" value="C:endosome"/>
    <property type="evidence" value="ECO:0007669"/>
    <property type="project" value="TreeGrafter"/>
</dbReference>
<feature type="region of interest" description="Disordered" evidence="1">
    <location>
        <begin position="175"/>
        <end position="198"/>
    </location>
</feature>
<evidence type="ECO:0000259" key="2">
    <source>
        <dbReference type="PROSITE" id="PS50942"/>
    </source>
</evidence>
<sequence length="432" mass="49358">MDFNKFNISSYLPTMPYVVRELFDKATNIVMNYTETETKVVEATNDESWGPAGKLLQELSQLTFSNEHYNELIGMLWKRCFTQDKRCWRRTYKSLLVLSYLIKNGSERVIRSAREHLYDLKSLDDFSYHDENGKDQGINIRLKAKELVEFIQDDDRVRDERKKAKANREKYVGVSHEASSFRHGDRWDDTDESKTKDFDGRWKSKTVDDFSKVKDFVSEDYSFDKSSGVDQNMKLTKKKDQNKMQSSKTSSSIENLSSTQNKKPSSTIKVPEVDLLGEDIDFTPYVQASQDEEFGQFQEAISPSPSVQSTLWPSSTQSSSSSTAFDPFAPFESSPNLFQPTLFPSNQQLFTNASIFSQQSAIQPTTQTKSNTIWSIGEGKLDISLNNLIPHTRGNQEKKNLTLNQLTSPTKSTNLDFTSLNTNTQSIFSSKK</sequence>
<organism evidence="3 4">
    <name type="scientific">Rotaria magnacalcarata</name>
    <dbReference type="NCBI Taxonomy" id="392030"/>
    <lineage>
        <taxon>Eukaryota</taxon>
        <taxon>Metazoa</taxon>
        <taxon>Spiralia</taxon>
        <taxon>Gnathifera</taxon>
        <taxon>Rotifera</taxon>
        <taxon>Eurotatoria</taxon>
        <taxon>Bdelloidea</taxon>
        <taxon>Philodinida</taxon>
        <taxon>Philodinidae</taxon>
        <taxon>Rotaria</taxon>
    </lineage>
</organism>
<dbReference type="PROSITE" id="PS50942">
    <property type="entry name" value="ENTH"/>
    <property type="match status" value="1"/>
</dbReference>
<dbReference type="SUPFAM" id="SSF48464">
    <property type="entry name" value="ENTH/VHS domain"/>
    <property type="match status" value="1"/>
</dbReference>
<feature type="region of interest" description="Disordered" evidence="1">
    <location>
        <begin position="232"/>
        <end position="269"/>
    </location>
</feature>
<feature type="compositionally biased region" description="Polar residues" evidence="1">
    <location>
        <begin position="243"/>
        <end position="268"/>
    </location>
</feature>
<dbReference type="GO" id="GO:0005886">
    <property type="term" value="C:plasma membrane"/>
    <property type="evidence" value="ECO:0007669"/>
    <property type="project" value="TreeGrafter"/>
</dbReference>
<name>A0A816X125_9BILA</name>